<protein>
    <submittedName>
        <fullName evidence="3">Diguanylate phosphodiesterase</fullName>
    </submittedName>
</protein>
<reference evidence="3 4" key="1">
    <citation type="journal article" date="2012" name="J. Bacteriol.">
        <title>Genome Sequence of Nitratireductor pacificus Type Strain pht-3B.</title>
        <authorList>
            <person name="Lai Q."/>
            <person name="Li G."/>
            <person name="Shao Z."/>
        </authorList>
    </citation>
    <scope>NUCLEOTIDE SEQUENCE [LARGE SCALE GENOMIC DNA]</scope>
    <source>
        <strain evidence="4">pht-3B</strain>
    </source>
</reference>
<dbReference type="STRING" id="391937.NA2_15157"/>
<dbReference type="EMBL" id="AMRM01000017">
    <property type="protein sequence ID" value="EKF18031.1"/>
    <property type="molecule type" value="Genomic_DNA"/>
</dbReference>
<dbReference type="InterPro" id="IPR001633">
    <property type="entry name" value="EAL_dom"/>
</dbReference>
<dbReference type="Proteomes" id="UP000006786">
    <property type="component" value="Unassembled WGS sequence"/>
</dbReference>
<gene>
    <name evidence="3" type="ORF">NA2_15157</name>
</gene>
<name>K2M777_9HYPH</name>
<dbReference type="InterPro" id="IPR050706">
    <property type="entry name" value="Cyclic-di-GMP_PDE-like"/>
</dbReference>
<dbReference type="SMART" id="SM00052">
    <property type="entry name" value="EAL"/>
    <property type="match status" value="1"/>
</dbReference>
<dbReference type="OrthoDB" id="1673646at2"/>
<feature type="domain" description="EAL" evidence="2">
    <location>
        <begin position="8"/>
        <end position="269"/>
    </location>
</feature>
<evidence type="ECO:0000313" key="3">
    <source>
        <dbReference type="EMBL" id="EKF18031.1"/>
    </source>
</evidence>
<accession>K2M777</accession>
<dbReference type="CDD" id="cd01948">
    <property type="entry name" value="EAL"/>
    <property type="match status" value="1"/>
</dbReference>
<dbReference type="AlphaFoldDB" id="K2M777"/>
<comment type="caution">
    <text evidence="3">The sequence shown here is derived from an EMBL/GenBank/DDBJ whole genome shotgun (WGS) entry which is preliminary data.</text>
</comment>
<sequence>MSRSIGLAHIIRQPDGTAVGVWGAYTLKSAFQPIFSFRDGRLLATAYEGLVRPFRDGQPVSPGIFFSSVPEVDRFHVETLARTLHLLNAGADANSGLDPEAALFVNFDPSHFTGAAAGKSALRDTQIVLKEAGIEPGRVVCEITEQETRSDETLLDFVRALKDYGHRVAVDDYGAESSDMQRIEALAPDIVKFDGEWTGRLLGSAPGIALLTDMVQAFSKRNIRTVFEGIEDGRQVELAEQCGVSMVQGFALARPQLAPTAFNEFRAAREAVRREILARPALVAERVEPEMAPPQTKAPRAGRVFGRRGA</sequence>
<dbReference type="PATRIC" id="fig|391937.3.peg.3116"/>
<dbReference type="eggNOG" id="COG2200">
    <property type="taxonomic scope" value="Bacteria"/>
</dbReference>
<dbReference type="Gene3D" id="3.20.20.450">
    <property type="entry name" value="EAL domain"/>
    <property type="match status" value="1"/>
</dbReference>
<evidence type="ECO:0000256" key="1">
    <source>
        <dbReference type="SAM" id="MobiDB-lite"/>
    </source>
</evidence>
<dbReference type="Pfam" id="PF00563">
    <property type="entry name" value="EAL"/>
    <property type="match status" value="1"/>
</dbReference>
<evidence type="ECO:0000259" key="2">
    <source>
        <dbReference type="PROSITE" id="PS50883"/>
    </source>
</evidence>
<keyword evidence="4" id="KW-1185">Reference proteome</keyword>
<feature type="region of interest" description="Disordered" evidence="1">
    <location>
        <begin position="289"/>
        <end position="310"/>
    </location>
</feature>
<dbReference type="InterPro" id="IPR035919">
    <property type="entry name" value="EAL_sf"/>
</dbReference>
<dbReference type="GO" id="GO:0071111">
    <property type="term" value="F:cyclic-guanylate-specific phosphodiesterase activity"/>
    <property type="evidence" value="ECO:0007669"/>
    <property type="project" value="InterPro"/>
</dbReference>
<dbReference type="SUPFAM" id="SSF141868">
    <property type="entry name" value="EAL domain-like"/>
    <property type="match status" value="1"/>
</dbReference>
<dbReference type="PROSITE" id="PS50883">
    <property type="entry name" value="EAL"/>
    <property type="match status" value="1"/>
</dbReference>
<proteinExistence type="predicted"/>
<dbReference type="PANTHER" id="PTHR33121:SF76">
    <property type="entry name" value="SIGNALING PROTEIN"/>
    <property type="match status" value="1"/>
</dbReference>
<evidence type="ECO:0000313" key="4">
    <source>
        <dbReference type="Proteomes" id="UP000006786"/>
    </source>
</evidence>
<dbReference type="RefSeq" id="WP_008597893.1">
    <property type="nucleotide sequence ID" value="NZ_AMRM01000017.1"/>
</dbReference>
<organism evidence="3 4">
    <name type="scientific">Nitratireductor pacificus pht-3B</name>
    <dbReference type="NCBI Taxonomy" id="391937"/>
    <lineage>
        <taxon>Bacteria</taxon>
        <taxon>Pseudomonadati</taxon>
        <taxon>Pseudomonadota</taxon>
        <taxon>Alphaproteobacteria</taxon>
        <taxon>Hyphomicrobiales</taxon>
        <taxon>Phyllobacteriaceae</taxon>
        <taxon>Nitratireductor</taxon>
    </lineage>
</organism>
<dbReference type="PANTHER" id="PTHR33121">
    <property type="entry name" value="CYCLIC DI-GMP PHOSPHODIESTERASE PDEF"/>
    <property type="match status" value="1"/>
</dbReference>